<dbReference type="RefSeq" id="WP_213543056.1">
    <property type="nucleotide sequence ID" value="NZ_AP023420.1"/>
</dbReference>
<evidence type="ECO:0000256" key="1">
    <source>
        <dbReference type="ARBA" id="ARBA00004429"/>
    </source>
</evidence>
<comment type="subcellular location">
    <subcellularLocation>
        <location evidence="1">Cell inner membrane</location>
        <topology evidence="1">Multi-pass membrane protein</topology>
    </subcellularLocation>
</comment>
<feature type="transmembrane region" description="Helical" evidence="9">
    <location>
        <begin position="89"/>
        <end position="116"/>
    </location>
</feature>
<comment type="similarity">
    <text evidence="8">Belongs to the TRAP transporter small permease family.</text>
</comment>
<keyword evidence="12" id="KW-1185">Reference proteome</keyword>
<dbReference type="InterPro" id="IPR007387">
    <property type="entry name" value="TRAP_DctQ"/>
</dbReference>
<evidence type="ECO:0000256" key="6">
    <source>
        <dbReference type="ARBA" id="ARBA00022989"/>
    </source>
</evidence>
<dbReference type="GO" id="GO:0005886">
    <property type="term" value="C:plasma membrane"/>
    <property type="evidence" value="ECO:0007669"/>
    <property type="project" value="UniProtKB-SubCell"/>
</dbReference>
<dbReference type="EMBL" id="AP023420">
    <property type="protein sequence ID" value="BCK84250.1"/>
    <property type="molecule type" value="Genomic_DNA"/>
</dbReference>
<dbReference type="KEGG" id="pfaa:MM59RIKEN_15690"/>
<dbReference type="PANTHER" id="PTHR35011">
    <property type="entry name" value="2,3-DIKETO-L-GULONATE TRAP TRANSPORTER SMALL PERMEASE PROTEIN YIAM"/>
    <property type="match status" value="1"/>
</dbReference>
<dbReference type="GO" id="GO:0022857">
    <property type="term" value="F:transmembrane transporter activity"/>
    <property type="evidence" value="ECO:0007669"/>
    <property type="project" value="TreeGrafter"/>
</dbReference>
<organism evidence="11 12">
    <name type="scientific">Pusillibacter faecalis</name>
    <dbReference type="NCBI Taxonomy" id="2714358"/>
    <lineage>
        <taxon>Bacteria</taxon>
        <taxon>Bacillati</taxon>
        <taxon>Bacillota</taxon>
        <taxon>Clostridia</taxon>
        <taxon>Eubacteriales</taxon>
        <taxon>Oscillospiraceae</taxon>
        <taxon>Pusillibacter</taxon>
    </lineage>
</organism>
<evidence type="ECO:0000256" key="3">
    <source>
        <dbReference type="ARBA" id="ARBA00022475"/>
    </source>
</evidence>
<evidence type="ECO:0000256" key="9">
    <source>
        <dbReference type="SAM" id="Phobius"/>
    </source>
</evidence>
<protein>
    <recommendedName>
        <fullName evidence="10">Tripartite ATP-independent periplasmic transporters DctQ component domain-containing protein</fullName>
    </recommendedName>
</protein>
<keyword evidence="2" id="KW-0813">Transport</keyword>
<evidence type="ECO:0000313" key="11">
    <source>
        <dbReference type="EMBL" id="BCK84250.1"/>
    </source>
</evidence>
<keyword evidence="5 9" id="KW-0812">Transmembrane</keyword>
<dbReference type="AlphaFoldDB" id="A0A810Q7W4"/>
<evidence type="ECO:0000256" key="5">
    <source>
        <dbReference type="ARBA" id="ARBA00022692"/>
    </source>
</evidence>
<evidence type="ECO:0000313" key="12">
    <source>
        <dbReference type="Proteomes" id="UP000679848"/>
    </source>
</evidence>
<sequence length="163" mass="18677">MKKVLYYLDHYFEEAILSCFVAYFVFATALQVFARLVLKVSMPWTEETSRYTLIWMTFLGSSFAAKKGTHIRVDILETSIHKGRGIVRVISYAIFLVFTVVMTVVGIQICVDLLAMPQYSTVLHIPMLYIYLALPVGMGLTTFRVLQKMWCQSVAKKKGGEWK</sequence>
<accession>A0A810Q7W4</accession>
<dbReference type="InterPro" id="IPR055348">
    <property type="entry name" value="DctQ"/>
</dbReference>
<gene>
    <name evidence="11" type="ORF">MM59RIKEN_15690</name>
</gene>
<feature type="transmembrane region" description="Helical" evidence="9">
    <location>
        <begin position="128"/>
        <end position="146"/>
    </location>
</feature>
<reference evidence="11" key="1">
    <citation type="submission" date="2020-09" db="EMBL/GenBank/DDBJ databases">
        <title>New species isolated from human feces.</title>
        <authorList>
            <person name="Kitahara M."/>
            <person name="Shigeno Y."/>
            <person name="Shime M."/>
            <person name="Matsumoto Y."/>
            <person name="Nakamura S."/>
            <person name="Motooka D."/>
            <person name="Fukuoka S."/>
            <person name="Nishikawa H."/>
            <person name="Benno Y."/>
        </authorList>
    </citation>
    <scope>NUCLEOTIDE SEQUENCE</scope>
    <source>
        <strain evidence="11">MM59</strain>
    </source>
</reference>
<keyword evidence="6 9" id="KW-1133">Transmembrane helix</keyword>
<dbReference type="GO" id="GO:0015740">
    <property type="term" value="P:C4-dicarboxylate transport"/>
    <property type="evidence" value="ECO:0007669"/>
    <property type="project" value="TreeGrafter"/>
</dbReference>
<evidence type="ECO:0000256" key="7">
    <source>
        <dbReference type="ARBA" id="ARBA00023136"/>
    </source>
</evidence>
<feature type="domain" description="Tripartite ATP-independent periplasmic transporters DctQ component" evidence="10">
    <location>
        <begin position="25"/>
        <end position="152"/>
    </location>
</feature>
<feature type="transmembrane region" description="Helical" evidence="9">
    <location>
        <begin position="15"/>
        <end position="38"/>
    </location>
</feature>
<evidence type="ECO:0000259" key="10">
    <source>
        <dbReference type="Pfam" id="PF04290"/>
    </source>
</evidence>
<evidence type="ECO:0000256" key="4">
    <source>
        <dbReference type="ARBA" id="ARBA00022519"/>
    </source>
</evidence>
<dbReference type="PANTHER" id="PTHR35011:SF2">
    <property type="entry name" value="2,3-DIKETO-L-GULONATE TRAP TRANSPORTER SMALL PERMEASE PROTEIN YIAM"/>
    <property type="match status" value="1"/>
</dbReference>
<keyword evidence="4" id="KW-0997">Cell inner membrane</keyword>
<dbReference type="Pfam" id="PF04290">
    <property type="entry name" value="DctQ"/>
    <property type="match status" value="1"/>
</dbReference>
<evidence type="ECO:0000256" key="2">
    <source>
        <dbReference type="ARBA" id="ARBA00022448"/>
    </source>
</evidence>
<dbReference type="Proteomes" id="UP000679848">
    <property type="component" value="Chromosome"/>
</dbReference>
<name>A0A810Q7W4_9FIRM</name>
<evidence type="ECO:0000256" key="8">
    <source>
        <dbReference type="ARBA" id="ARBA00038436"/>
    </source>
</evidence>
<proteinExistence type="inferred from homology"/>
<keyword evidence="7 9" id="KW-0472">Membrane</keyword>
<keyword evidence="3" id="KW-1003">Cell membrane</keyword>